<evidence type="ECO:0000256" key="6">
    <source>
        <dbReference type="ARBA" id="ARBA00022806"/>
    </source>
</evidence>
<dbReference type="InterPro" id="IPR027417">
    <property type="entry name" value="P-loop_NTPase"/>
</dbReference>
<feature type="compositionally biased region" description="Polar residues" evidence="10">
    <location>
        <begin position="58"/>
        <end position="75"/>
    </location>
</feature>
<feature type="compositionally biased region" description="Acidic residues" evidence="10">
    <location>
        <begin position="768"/>
        <end position="777"/>
    </location>
</feature>
<evidence type="ECO:0000313" key="14">
    <source>
        <dbReference type="EMBL" id="RAL13018.1"/>
    </source>
</evidence>
<dbReference type="RefSeq" id="XP_025552172.1">
    <property type="nucleotide sequence ID" value="XM_025691259.1"/>
</dbReference>
<dbReference type="GO" id="GO:0008270">
    <property type="term" value="F:zinc ion binding"/>
    <property type="evidence" value="ECO:0007669"/>
    <property type="project" value="UniProtKB-KW"/>
</dbReference>
<dbReference type="PROSITE" id="PS50089">
    <property type="entry name" value="ZF_RING_2"/>
    <property type="match status" value="1"/>
</dbReference>
<dbReference type="InterPro" id="IPR014001">
    <property type="entry name" value="Helicase_ATP-bd"/>
</dbReference>
<feature type="domain" description="Helicase ATP-binding" evidence="12">
    <location>
        <begin position="317"/>
        <end position="512"/>
    </location>
</feature>
<dbReference type="GO" id="GO:0006281">
    <property type="term" value="P:DNA repair"/>
    <property type="evidence" value="ECO:0007669"/>
    <property type="project" value="TreeGrafter"/>
</dbReference>
<dbReference type="GO" id="GO:0008094">
    <property type="term" value="F:ATP-dependent activity, acting on DNA"/>
    <property type="evidence" value="ECO:0007669"/>
    <property type="project" value="TreeGrafter"/>
</dbReference>
<evidence type="ECO:0000259" key="11">
    <source>
        <dbReference type="PROSITE" id="PS50089"/>
    </source>
</evidence>
<evidence type="ECO:0000256" key="7">
    <source>
        <dbReference type="ARBA" id="ARBA00022833"/>
    </source>
</evidence>
<dbReference type="GO" id="GO:0005634">
    <property type="term" value="C:nucleus"/>
    <property type="evidence" value="ECO:0007669"/>
    <property type="project" value="TreeGrafter"/>
</dbReference>
<dbReference type="SUPFAM" id="SSF57850">
    <property type="entry name" value="RING/U-box"/>
    <property type="match status" value="1"/>
</dbReference>
<dbReference type="Gene3D" id="3.30.40.10">
    <property type="entry name" value="Zinc/RING finger domain, C3HC4 (zinc finger)"/>
    <property type="match status" value="1"/>
</dbReference>
<dbReference type="Pfam" id="PF00176">
    <property type="entry name" value="SNF2-rel_dom"/>
    <property type="match status" value="1"/>
</dbReference>
<dbReference type="InterPro" id="IPR017907">
    <property type="entry name" value="Znf_RING_CS"/>
</dbReference>
<evidence type="ECO:0000256" key="9">
    <source>
        <dbReference type="PROSITE-ProRule" id="PRU00175"/>
    </source>
</evidence>
<dbReference type="Proteomes" id="UP000248961">
    <property type="component" value="Unassembled WGS sequence"/>
</dbReference>
<reference evidence="14 15" key="1">
    <citation type="submission" date="2018-02" db="EMBL/GenBank/DDBJ databases">
        <title>The genomes of Aspergillus section Nigri reveals drivers in fungal speciation.</title>
        <authorList>
            <consortium name="DOE Joint Genome Institute"/>
            <person name="Vesth T.C."/>
            <person name="Nybo J."/>
            <person name="Theobald S."/>
            <person name="Brandl J."/>
            <person name="Frisvad J.C."/>
            <person name="Nielsen K.F."/>
            <person name="Lyhne E.K."/>
            <person name="Kogle M.E."/>
            <person name="Kuo A."/>
            <person name="Riley R."/>
            <person name="Clum A."/>
            <person name="Nolan M."/>
            <person name="Lipzen A."/>
            <person name="Salamov A."/>
            <person name="Henrissat B."/>
            <person name="Wiebenga A."/>
            <person name="De vries R.P."/>
            <person name="Grigoriev I.V."/>
            <person name="Mortensen U.H."/>
            <person name="Andersen M.R."/>
            <person name="Baker S.E."/>
        </authorList>
    </citation>
    <scope>NUCLEOTIDE SEQUENCE [LARGE SCALE GENOMIC DNA]</scope>
    <source>
        <strain evidence="14 15">CBS 101889</strain>
    </source>
</reference>
<accession>A0A395I1I2</accession>
<feature type="domain" description="RING-type" evidence="11">
    <location>
        <begin position="674"/>
        <end position="718"/>
    </location>
</feature>
<dbReference type="AlphaFoldDB" id="A0A395I1I2"/>
<protein>
    <recommendedName>
        <fullName evidence="16">SNF2 family helicase</fullName>
    </recommendedName>
</protein>
<dbReference type="CDD" id="cd16449">
    <property type="entry name" value="RING-HC"/>
    <property type="match status" value="1"/>
</dbReference>
<keyword evidence="3" id="KW-0547">Nucleotide-binding</keyword>
<proteinExistence type="inferred from homology"/>
<evidence type="ECO:0000259" key="12">
    <source>
        <dbReference type="PROSITE" id="PS51192"/>
    </source>
</evidence>
<dbReference type="PROSITE" id="PS00518">
    <property type="entry name" value="ZF_RING_1"/>
    <property type="match status" value="1"/>
</dbReference>
<evidence type="ECO:0000256" key="1">
    <source>
        <dbReference type="ARBA" id="ARBA00007025"/>
    </source>
</evidence>
<dbReference type="InterPro" id="IPR050628">
    <property type="entry name" value="SNF2_RAD54_helicase_TF"/>
</dbReference>
<evidence type="ECO:0000256" key="10">
    <source>
        <dbReference type="SAM" id="MobiDB-lite"/>
    </source>
</evidence>
<dbReference type="InterPro" id="IPR013083">
    <property type="entry name" value="Znf_RING/FYVE/PHD"/>
</dbReference>
<dbReference type="PANTHER" id="PTHR45626">
    <property type="entry name" value="TRANSCRIPTION TERMINATION FACTOR 2-RELATED"/>
    <property type="match status" value="1"/>
</dbReference>
<dbReference type="SMART" id="SM00487">
    <property type="entry name" value="DEXDc"/>
    <property type="match status" value="1"/>
</dbReference>
<evidence type="ECO:0000256" key="3">
    <source>
        <dbReference type="ARBA" id="ARBA00022741"/>
    </source>
</evidence>
<feature type="compositionally biased region" description="Basic residues" evidence="10">
    <location>
        <begin position="750"/>
        <end position="760"/>
    </location>
</feature>
<dbReference type="EMBL" id="KZ824281">
    <property type="protein sequence ID" value="RAL13018.1"/>
    <property type="molecule type" value="Genomic_DNA"/>
</dbReference>
<name>A0A395I1I2_ASPHC</name>
<feature type="non-terminal residue" evidence="14">
    <location>
        <position position="1"/>
    </location>
</feature>
<feature type="region of interest" description="Disordered" evidence="10">
    <location>
        <begin position="20"/>
        <end position="103"/>
    </location>
</feature>
<dbReference type="PROSITE" id="PS51192">
    <property type="entry name" value="HELICASE_ATP_BIND_1"/>
    <property type="match status" value="1"/>
</dbReference>
<dbReference type="CDD" id="cd18793">
    <property type="entry name" value="SF2_C_SNF"/>
    <property type="match status" value="1"/>
</dbReference>
<dbReference type="STRING" id="1450537.A0A395I1I2"/>
<feature type="region of interest" description="Disordered" evidence="10">
    <location>
        <begin position="137"/>
        <end position="207"/>
    </location>
</feature>
<dbReference type="PANTHER" id="PTHR45626:SF17">
    <property type="entry name" value="HELICASE-LIKE TRANSCRIPTION FACTOR"/>
    <property type="match status" value="1"/>
</dbReference>
<dbReference type="Pfam" id="PF00271">
    <property type="entry name" value="Helicase_C"/>
    <property type="match status" value="1"/>
</dbReference>
<keyword evidence="7" id="KW-0862">Zinc</keyword>
<feature type="non-terminal residue" evidence="14">
    <location>
        <position position="980"/>
    </location>
</feature>
<comment type="similarity">
    <text evidence="1">Belongs to the SNF2/RAD54 helicase family.</text>
</comment>
<evidence type="ECO:0000256" key="2">
    <source>
        <dbReference type="ARBA" id="ARBA00022723"/>
    </source>
</evidence>
<dbReference type="InterPro" id="IPR001841">
    <property type="entry name" value="Znf_RING"/>
</dbReference>
<evidence type="ECO:0000256" key="8">
    <source>
        <dbReference type="ARBA" id="ARBA00022840"/>
    </source>
</evidence>
<keyword evidence="15" id="KW-1185">Reference proteome</keyword>
<evidence type="ECO:0000256" key="4">
    <source>
        <dbReference type="ARBA" id="ARBA00022771"/>
    </source>
</evidence>
<dbReference type="InterPro" id="IPR000330">
    <property type="entry name" value="SNF2_N"/>
</dbReference>
<feature type="compositionally biased region" description="Basic and acidic residues" evidence="10">
    <location>
        <begin position="137"/>
        <end position="148"/>
    </location>
</feature>
<dbReference type="PROSITE" id="PS51194">
    <property type="entry name" value="HELICASE_CTER"/>
    <property type="match status" value="1"/>
</dbReference>
<dbReference type="SUPFAM" id="SSF52540">
    <property type="entry name" value="P-loop containing nucleoside triphosphate hydrolases"/>
    <property type="match status" value="2"/>
</dbReference>
<dbReference type="GO" id="GO:0004386">
    <property type="term" value="F:helicase activity"/>
    <property type="evidence" value="ECO:0007669"/>
    <property type="project" value="UniProtKB-KW"/>
</dbReference>
<keyword evidence="6" id="KW-0347">Helicase</keyword>
<dbReference type="CDD" id="cd18008">
    <property type="entry name" value="DEXDc_SHPRH-like"/>
    <property type="match status" value="1"/>
</dbReference>
<dbReference type="GO" id="GO:0005524">
    <property type="term" value="F:ATP binding"/>
    <property type="evidence" value="ECO:0007669"/>
    <property type="project" value="UniProtKB-KW"/>
</dbReference>
<dbReference type="Gene3D" id="3.40.50.300">
    <property type="entry name" value="P-loop containing nucleotide triphosphate hydrolases"/>
    <property type="match status" value="1"/>
</dbReference>
<sequence length="980" mass="110510">IPELSDAEVAALLQGMNGSVMTNSVENAEPTNPVPSADKNKERENSANGAGDSDDGNSESLSDNMSVICSSSSGTEGAHDLLMDATSEVDEQGDRSEWPDEDFDDIVREELSNAKFKAAKRHFRNIANPSMEDKIRFEAAKMKEEARRRIQPPRNKSNRISAEEKRKSKKYGLDLALKQGDHKTARKSRKRKSGEATPDAEKAVSEKARKKIRISTEFFKDLLAPNVIEDAHASASAEAMPKLSEKNKEAAFKRLIASIPAADHSGARSDQSKIIDATRKFSKLARMDGKGGYRIPGMKTSLYHYQLQGAAFMRDRENSSVAPSGGFLSDFMGLGKTIQALANIVDGQPPANDPVKTTLIVVPSQLVSHWNTQITNHCDGIDGSEVLTYNARTRLSTLNTTKSLQKYSVIITTYEEVRMSYPKCNQTSVPTGDEDEVTAWWNEQYEEKAGPLHRIKFLRIILDEGHIIKNYSSAVSLAVRALTGKYKWILSGTPIHNCLDELYPQFDFLGVPGTKTLEKFMKDFCQSEIGHSRLVNLMRSFMFRRTHASRLFSFPIVKLPDVKDRVVRVQFCDAEREIYTAIQDVFIENLNKCGNLKHPALAQYRCFLTMLLKFRILVAIRKNPTAIRDDQNEHLVHSTTLQGDREKLTKDFYEFMVQLHDSGQWEERLERNNCAQCKLVPVYPVITSCHHLFCEECYSSLFVNENAGQDKPMCLICKKPICEAAYCDAIEELELQQMQASQQAQPPRKSASRRKPKGSFRRGTFFDANEESSDVPGADEETDWIQACAGLMPSAKLTKIREIVAEWLAESPTTKIVIFTQFLDFVRIVDFMCQKEGWEVACLTGSMNLAKRELSMKRFNKKDGNTNILLASLKAGGIGLDLTAANKCILVDLWWNEAIQDQAFCRLWRHGQTQEVEFVKLIVDDTIDDYLLDLQAEKSKCIDETIGDDVLRKFETLKSLLEMFCDVEVERNGAYKLTRK</sequence>
<feature type="region of interest" description="Disordered" evidence="10">
    <location>
        <begin position="738"/>
        <end position="777"/>
    </location>
</feature>
<keyword evidence="8" id="KW-0067">ATP-binding</keyword>
<evidence type="ECO:0000259" key="13">
    <source>
        <dbReference type="PROSITE" id="PS51194"/>
    </source>
</evidence>
<dbReference type="GeneID" id="37195548"/>
<evidence type="ECO:0000313" key="15">
    <source>
        <dbReference type="Proteomes" id="UP000248961"/>
    </source>
</evidence>
<dbReference type="Gene3D" id="3.40.50.10810">
    <property type="entry name" value="Tandem AAA-ATPase domain"/>
    <property type="match status" value="1"/>
</dbReference>
<keyword evidence="4 9" id="KW-0863">Zinc-finger</keyword>
<dbReference type="VEuPathDB" id="FungiDB:BO97DRAFT_315078"/>
<dbReference type="InterPro" id="IPR001650">
    <property type="entry name" value="Helicase_C-like"/>
</dbReference>
<dbReference type="InterPro" id="IPR049730">
    <property type="entry name" value="SNF2/RAD54-like_C"/>
</dbReference>
<organism evidence="14 15">
    <name type="scientific">Aspergillus homomorphus (strain CBS 101889)</name>
    <dbReference type="NCBI Taxonomy" id="1450537"/>
    <lineage>
        <taxon>Eukaryota</taxon>
        <taxon>Fungi</taxon>
        <taxon>Dikarya</taxon>
        <taxon>Ascomycota</taxon>
        <taxon>Pezizomycotina</taxon>
        <taxon>Eurotiomycetes</taxon>
        <taxon>Eurotiomycetidae</taxon>
        <taxon>Eurotiales</taxon>
        <taxon>Aspergillaceae</taxon>
        <taxon>Aspergillus</taxon>
        <taxon>Aspergillus subgen. Circumdati</taxon>
    </lineage>
</organism>
<dbReference type="GO" id="GO:0016787">
    <property type="term" value="F:hydrolase activity"/>
    <property type="evidence" value="ECO:0007669"/>
    <property type="project" value="UniProtKB-KW"/>
</dbReference>
<dbReference type="InterPro" id="IPR038718">
    <property type="entry name" value="SNF2-like_sf"/>
</dbReference>
<evidence type="ECO:0000256" key="5">
    <source>
        <dbReference type="ARBA" id="ARBA00022801"/>
    </source>
</evidence>
<keyword evidence="5" id="KW-0378">Hydrolase</keyword>
<feature type="compositionally biased region" description="Polar residues" evidence="10">
    <location>
        <begin position="20"/>
        <end position="30"/>
    </location>
</feature>
<feature type="domain" description="Helicase C-terminal" evidence="13">
    <location>
        <begin position="799"/>
        <end position="958"/>
    </location>
</feature>
<keyword evidence="2" id="KW-0479">Metal-binding</keyword>
<gene>
    <name evidence="14" type="ORF">BO97DRAFT_315078</name>
</gene>
<dbReference type="SMART" id="SM00490">
    <property type="entry name" value="HELICc"/>
    <property type="match status" value="1"/>
</dbReference>
<dbReference type="OrthoDB" id="1699231at2759"/>
<evidence type="ECO:0008006" key="16">
    <source>
        <dbReference type="Google" id="ProtNLM"/>
    </source>
</evidence>